<dbReference type="PANTHER" id="PTHR43135:SF3">
    <property type="entry name" value="ALPHA-D-RIBOSE 1-METHYLPHOSPHONATE 5-TRIPHOSPHATE DIPHOSPHATASE"/>
    <property type="match status" value="1"/>
</dbReference>
<dbReference type="STRING" id="388413.ALPR1_11550"/>
<gene>
    <name evidence="3" type="ORF">ALPR1_11550</name>
</gene>
<keyword evidence="1" id="KW-0175">Coiled coil</keyword>
<dbReference type="EMBL" id="CM001023">
    <property type="protein sequence ID" value="EAZ82849.1"/>
    <property type="molecule type" value="Genomic_DNA"/>
</dbReference>
<proteinExistence type="predicted"/>
<dbReference type="Gene3D" id="3.20.20.140">
    <property type="entry name" value="Metal-dependent hydrolases"/>
    <property type="match status" value="1"/>
</dbReference>
<dbReference type="InterPro" id="IPR051781">
    <property type="entry name" value="Metallo-dep_Hydrolase"/>
</dbReference>
<dbReference type="eggNOG" id="COG1228">
    <property type="taxonomic scope" value="Bacteria"/>
</dbReference>
<dbReference type="Pfam" id="PF01979">
    <property type="entry name" value="Amidohydro_1"/>
    <property type="match status" value="1"/>
</dbReference>
<dbReference type="PANTHER" id="PTHR43135">
    <property type="entry name" value="ALPHA-D-RIBOSE 1-METHYLPHOSPHONATE 5-TRIPHOSPHATE DIPHOSPHATASE"/>
    <property type="match status" value="1"/>
</dbReference>
<protein>
    <submittedName>
        <fullName evidence="3">Amidohydrolase family protein</fullName>
    </submittedName>
</protein>
<dbReference type="SUPFAM" id="SSF51556">
    <property type="entry name" value="Metallo-dependent hydrolases"/>
    <property type="match status" value="1"/>
</dbReference>
<name>A3HSN1_9BACT</name>
<organism evidence="3 4">
    <name type="scientific">Algoriphagus machipongonensis</name>
    <dbReference type="NCBI Taxonomy" id="388413"/>
    <lineage>
        <taxon>Bacteria</taxon>
        <taxon>Pseudomonadati</taxon>
        <taxon>Bacteroidota</taxon>
        <taxon>Cytophagia</taxon>
        <taxon>Cytophagales</taxon>
        <taxon>Cyclobacteriaceae</taxon>
        <taxon>Algoriphagus</taxon>
    </lineage>
</organism>
<dbReference type="EMBL" id="AAXU02000001">
    <property type="protein sequence ID" value="EAZ82849.1"/>
    <property type="molecule type" value="Genomic_DNA"/>
</dbReference>
<evidence type="ECO:0000313" key="3">
    <source>
        <dbReference type="EMBL" id="EAZ82849.1"/>
    </source>
</evidence>
<dbReference type="HOGENOM" id="CLU_026493_0_0_10"/>
<feature type="domain" description="Amidohydrolase-related" evidence="2">
    <location>
        <begin position="329"/>
        <end position="418"/>
    </location>
</feature>
<comment type="caution">
    <text evidence="3">The sequence shown here is derived from an EMBL/GenBank/DDBJ whole genome shotgun (WGS) entry which is preliminary data.</text>
</comment>
<keyword evidence="4" id="KW-1185">Reference proteome</keyword>
<dbReference type="Proteomes" id="UP000003919">
    <property type="component" value="Chromosome"/>
</dbReference>
<dbReference type="AlphaFoldDB" id="A3HSN1"/>
<evidence type="ECO:0000259" key="2">
    <source>
        <dbReference type="Pfam" id="PF01979"/>
    </source>
</evidence>
<dbReference type="InterPro" id="IPR032466">
    <property type="entry name" value="Metal_Hydrolase"/>
</dbReference>
<dbReference type="InterPro" id="IPR011059">
    <property type="entry name" value="Metal-dep_hydrolase_composite"/>
</dbReference>
<dbReference type="InterPro" id="IPR006680">
    <property type="entry name" value="Amidohydro-rel"/>
</dbReference>
<dbReference type="SUPFAM" id="SSF51338">
    <property type="entry name" value="Composite domain of metallo-dependent hydrolases"/>
    <property type="match status" value="1"/>
</dbReference>
<sequence>MVTGWISTGSLFAQSDPSGKKRVTSTYAIINATVITAPGKAGTKATVLIKDGVIAGVGSNLSLPMEAQVVPGDSLFIYPGFIAGASEAGITRPDDPERPKDFNPTDPADVFAGVTPWRSALDQYSAESSQVEDFRKAGFTIAQILPDGGMLAGKAAIVLLGSEYSTNVLKTNSALAANFSGARGVYPGTAVGVMAKFRDVYQNTKLTKQRADQFQTVSGSTRPEQTSTYSAMMDVINSEVPVMFEASNDLEVRRAISLQKELGFKLILTGLDDYSAVIDVLKEANVPVLISLEVPDDKAIKAQKEDAKESVKEEYARVKEAYEGALKQASLLEEAGIAFGFSVVNTKAGDVKKTLASLIENGLSEEAALAALTTNPASILGINRIAGSIEKGKLANLVITTDSLFSEDSQVKHVVVDGYVYDYETKAKKKKNSSDGDKVEVAGNWDYTSESPAGKSGGVLEISQDGSDFTGSITYDDPSGNGTAKSDIKNVTVDGSNLSFDFDVAAGGMSLTVTVSGEVDGSSFEGNMNVGQFGTFPFSATLNPTLIANK</sequence>
<dbReference type="Gene3D" id="2.30.40.10">
    <property type="entry name" value="Urease, subunit C, domain 1"/>
    <property type="match status" value="1"/>
</dbReference>
<evidence type="ECO:0000313" key="4">
    <source>
        <dbReference type="Proteomes" id="UP000003919"/>
    </source>
</evidence>
<evidence type="ECO:0000256" key="1">
    <source>
        <dbReference type="SAM" id="Coils"/>
    </source>
</evidence>
<accession>A3HSN1</accession>
<dbReference type="GO" id="GO:0016810">
    <property type="term" value="F:hydrolase activity, acting on carbon-nitrogen (but not peptide) bonds"/>
    <property type="evidence" value="ECO:0007669"/>
    <property type="project" value="InterPro"/>
</dbReference>
<reference evidence="3 4" key="1">
    <citation type="journal article" date="2011" name="J. Bacteriol.">
        <title>Complete genome sequence of Algoriphagus sp. PR1, bacterial prey of a colony-forming choanoflagellate.</title>
        <authorList>
            <person name="Alegado R.A."/>
            <person name="Ferriera S."/>
            <person name="Nusbaum C."/>
            <person name="Young S.K."/>
            <person name="Zeng Q."/>
            <person name="Imamovic A."/>
            <person name="Fairclough S.R."/>
            <person name="King N."/>
        </authorList>
    </citation>
    <scope>NUCLEOTIDE SEQUENCE [LARGE SCALE GENOMIC DNA]</scope>
    <source>
        <strain evidence="3 4">PR1</strain>
    </source>
</reference>
<feature type="coiled-coil region" evidence="1">
    <location>
        <begin position="301"/>
        <end position="328"/>
    </location>
</feature>